<sequence length="386" mass="42301">MKSAGLLGTWWLVAGLASCELERAFQRYLSSQESSKGPGNDTLCRLCSQCGDDCSSENKGSYTCDADESSIYRVDDILFELKCGYGTHARELGSVPCASLKQCADICAGIETCQSCDWAQDLCNLKGEYMPTFPAPYMTWFPLAPRGCPYPRLTAAPEVPDFVLPEANISCPDDDGKYYESPTGDFFLVQCCTKPPSPGGTEISTTNIRECVDRCAQDEVCRSVSYTKTATDDEAVGLCRLLSGEGFRTEQDPVHHYIHTVDPPQSDVPHALTKLCSSDCPFADGQQYISDYGEAFHIDCAKRHGAKTIYQDVQPTLKDCMDSCAQIHSCHSVDWNAKSHKCYYGQDHGEPRLSGMVWQSAHSMGCTGACKEGCTGTNRKPSTRKA</sequence>
<dbReference type="PROSITE" id="PS51257">
    <property type="entry name" value="PROKAR_LIPOPROTEIN"/>
    <property type="match status" value="1"/>
</dbReference>
<gene>
    <name evidence="3" type="ORF">BDV40DRAFT_301801</name>
</gene>
<dbReference type="Pfam" id="PF00024">
    <property type="entry name" value="PAN_1"/>
    <property type="match status" value="1"/>
</dbReference>
<dbReference type="AlphaFoldDB" id="A0A5N6UR44"/>
<proteinExistence type="predicted"/>
<dbReference type="OrthoDB" id="4388755at2759"/>
<name>A0A5N6UR44_ASPTM</name>
<protein>
    <recommendedName>
        <fullName evidence="2">Apple domain-containing protein</fullName>
    </recommendedName>
</protein>
<evidence type="ECO:0000313" key="3">
    <source>
        <dbReference type="EMBL" id="KAE8160950.1"/>
    </source>
</evidence>
<evidence type="ECO:0000313" key="4">
    <source>
        <dbReference type="Proteomes" id="UP000326950"/>
    </source>
</evidence>
<keyword evidence="1" id="KW-0732">Signal</keyword>
<feature type="signal peptide" evidence="1">
    <location>
        <begin position="1"/>
        <end position="19"/>
    </location>
</feature>
<evidence type="ECO:0000259" key="2">
    <source>
        <dbReference type="Pfam" id="PF00024"/>
    </source>
</evidence>
<feature type="domain" description="Apple" evidence="2">
    <location>
        <begin position="202"/>
        <end position="248"/>
    </location>
</feature>
<keyword evidence="4" id="KW-1185">Reference proteome</keyword>
<organism evidence="3 4">
    <name type="scientific">Aspergillus tamarii</name>
    <dbReference type="NCBI Taxonomy" id="41984"/>
    <lineage>
        <taxon>Eukaryota</taxon>
        <taxon>Fungi</taxon>
        <taxon>Dikarya</taxon>
        <taxon>Ascomycota</taxon>
        <taxon>Pezizomycotina</taxon>
        <taxon>Eurotiomycetes</taxon>
        <taxon>Eurotiomycetidae</taxon>
        <taxon>Eurotiales</taxon>
        <taxon>Aspergillaceae</taxon>
        <taxon>Aspergillus</taxon>
        <taxon>Aspergillus subgen. Circumdati</taxon>
    </lineage>
</organism>
<accession>A0A5N6UR44</accession>
<feature type="chain" id="PRO_5025056981" description="Apple domain-containing protein" evidence="1">
    <location>
        <begin position="20"/>
        <end position="386"/>
    </location>
</feature>
<evidence type="ECO:0000256" key="1">
    <source>
        <dbReference type="SAM" id="SignalP"/>
    </source>
</evidence>
<dbReference type="EMBL" id="ML738649">
    <property type="protein sequence ID" value="KAE8160950.1"/>
    <property type="molecule type" value="Genomic_DNA"/>
</dbReference>
<dbReference type="Proteomes" id="UP000326950">
    <property type="component" value="Unassembled WGS sequence"/>
</dbReference>
<dbReference type="InterPro" id="IPR003609">
    <property type="entry name" value="Pan_app"/>
</dbReference>
<reference evidence="3 4" key="1">
    <citation type="submission" date="2019-04" db="EMBL/GenBank/DDBJ databases">
        <title>Friends and foes A comparative genomics study of 23 Aspergillus species from section Flavi.</title>
        <authorList>
            <consortium name="DOE Joint Genome Institute"/>
            <person name="Kjaerbolling I."/>
            <person name="Vesth T."/>
            <person name="Frisvad J.C."/>
            <person name="Nybo J.L."/>
            <person name="Theobald S."/>
            <person name="Kildgaard S."/>
            <person name="Isbrandt T."/>
            <person name="Kuo A."/>
            <person name="Sato A."/>
            <person name="Lyhne E.K."/>
            <person name="Kogle M.E."/>
            <person name="Wiebenga A."/>
            <person name="Kun R.S."/>
            <person name="Lubbers R.J."/>
            <person name="Makela M.R."/>
            <person name="Barry K."/>
            <person name="Chovatia M."/>
            <person name="Clum A."/>
            <person name="Daum C."/>
            <person name="Haridas S."/>
            <person name="He G."/>
            <person name="LaButti K."/>
            <person name="Lipzen A."/>
            <person name="Mondo S."/>
            <person name="Riley R."/>
            <person name="Salamov A."/>
            <person name="Simmons B.A."/>
            <person name="Magnuson J.K."/>
            <person name="Henrissat B."/>
            <person name="Mortensen U.H."/>
            <person name="Larsen T.O."/>
            <person name="Devries R.P."/>
            <person name="Grigoriev I.V."/>
            <person name="Machida M."/>
            <person name="Baker S.E."/>
            <person name="Andersen M.R."/>
        </authorList>
    </citation>
    <scope>NUCLEOTIDE SEQUENCE [LARGE SCALE GENOMIC DNA]</scope>
    <source>
        <strain evidence="3 4">CBS 117626</strain>
    </source>
</reference>